<dbReference type="Proteomes" id="UP000054564">
    <property type="component" value="Unassembled WGS sequence"/>
</dbReference>
<dbReference type="STRING" id="1165861.A0A0L0VH64"/>
<reference evidence="3" key="1">
    <citation type="submission" date="2014-03" db="EMBL/GenBank/DDBJ databases">
        <title>The Genome Sequence of Puccinia striiformis f. sp. tritici PST-78.</title>
        <authorList>
            <consortium name="The Broad Institute Genome Sequencing Platform"/>
            <person name="Cuomo C."/>
            <person name="Hulbert S."/>
            <person name="Chen X."/>
            <person name="Walker B."/>
            <person name="Young S.K."/>
            <person name="Zeng Q."/>
            <person name="Gargeya S."/>
            <person name="Fitzgerald M."/>
            <person name="Haas B."/>
            <person name="Abouelleil A."/>
            <person name="Alvarado L."/>
            <person name="Arachchi H.M."/>
            <person name="Berlin A.M."/>
            <person name="Chapman S.B."/>
            <person name="Goldberg J."/>
            <person name="Griggs A."/>
            <person name="Gujja S."/>
            <person name="Hansen M."/>
            <person name="Howarth C."/>
            <person name="Imamovic A."/>
            <person name="Larimer J."/>
            <person name="McCowan C."/>
            <person name="Montmayeur A."/>
            <person name="Murphy C."/>
            <person name="Neiman D."/>
            <person name="Pearson M."/>
            <person name="Priest M."/>
            <person name="Roberts A."/>
            <person name="Saif S."/>
            <person name="Shea T."/>
            <person name="Sisk P."/>
            <person name="Sykes S."/>
            <person name="Wortman J."/>
            <person name="Nusbaum C."/>
            <person name="Birren B."/>
        </authorList>
    </citation>
    <scope>NUCLEOTIDE SEQUENCE [LARGE SCALE GENOMIC DNA]</scope>
    <source>
        <strain evidence="3">race PST-78</strain>
    </source>
</reference>
<proteinExistence type="predicted"/>
<gene>
    <name evidence="2" type="ORF">PSTG_08139</name>
</gene>
<organism evidence="2 3">
    <name type="scientific">Puccinia striiformis f. sp. tritici PST-78</name>
    <dbReference type="NCBI Taxonomy" id="1165861"/>
    <lineage>
        <taxon>Eukaryota</taxon>
        <taxon>Fungi</taxon>
        <taxon>Dikarya</taxon>
        <taxon>Basidiomycota</taxon>
        <taxon>Pucciniomycotina</taxon>
        <taxon>Pucciniomycetes</taxon>
        <taxon>Pucciniales</taxon>
        <taxon>Pucciniaceae</taxon>
        <taxon>Puccinia</taxon>
    </lineage>
</organism>
<dbReference type="AlphaFoldDB" id="A0A0L0VH64"/>
<name>A0A0L0VH64_9BASI</name>
<keyword evidence="3" id="KW-1185">Reference proteome</keyword>
<protein>
    <submittedName>
        <fullName evidence="2">Uncharacterized protein</fullName>
    </submittedName>
</protein>
<dbReference type="EMBL" id="AJIL01000055">
    <property type="protein sequence ID" value="KNE98588.1"/>
    <property type="molecule type" value="Genomic_DNA"/>
</dbReference>
<feature type="region of interest" description="Disordered" evidence="1">
    <location>
        <begin position="457"/>
        <end position="477"/>
    </location>
</feature>
<evidence type="ECO:0000313" key="3">
    <source>
        <dbReference type="Proteomes" id="UP000054564"/>
    </source>
</evidence>
<comment type="caution">
    <text evidence="2">The sequence shown here is derived from an EMBL/GenBank/DDBJ whole genome shotgun (WGS) entry which is preliminary data.</text>
</comment>
<feature type="compositionally biased region" description="Polar residues" evidence="1">
    <location>
        <begin position="136"/>
        <end position="146"/>
    </location>
</feature>
<evidence type="ECO:0000313" key="2">
    <source>
        <dbReference type="EMBL" id="KNE98588.1"/>
    </source>
</evidence>
<sequence length="618" mass="68979">MYSSSASSRTKQGADCASSDTTKIYRVKLFSCKYTSTPGWPTHHPSSSSPNSLSTEQLLQPQLPQQLLQPQLPQQLLQPQLPQHSLQKLKSTRPQQNKPYAMVSLRSNAQKRTSRPGPTDQTKRPKKSAQPARGQRSATRDQSSASHGRGGGVVGQQGSHNSRHSTHSNEDESDESDIPIGFTLDNFESQLGNWTKTSLRQALSNRSKNNSNRVPPEVQEVLNLQKINYSKIKLMLALIGRVSERTLNTSIGENKPPRRKCGYNRFLAFSVKSAETPVPPKGCSIGWDERNTTLGAAWKALTAHQQEVFDAKIFSHFSKLPVYSGEDGIDDDDNDDTTNNDDSLTADEIQLYDPLYEDLVNHEKVKLVSGKGLEESTNAGPQALKHLIRINSELFTISNAYNLTFYLLSATRYPGSGSFCKELSNDPYWLPVAKDRWKAKETFEAYSHAREIQEVVNESRTNLPPAKKSKPSDETRSTLRKKLNQLLGNALGCDEESFPKSASPASLLSERYPASKYPNLKMVRSEESQLSDEMFTLGLEAMKTKFRKQWLADIENGHFKITNTVETNNTTETNTTKTNTTETNTTETNTTETNTTETNTIETDTTQMNTTNTNTTKP</sequence>
<feature type="region of interest" description="Disordered" evidence="1">
    <location>
        <begin position="325"/>
        <end position="344"/>
    </location>
</feature>
<feature type="region of interest" description="Disordered" evidence="1">
    <location>
        <begin position="36"/>
        <end position="60"/>
    </location>
</feature>
<accession>A0A0L0VH64</accession>
<feature type="compositionally biased region" description="Acidic residues" evidence="1">
    <location>
        <begin position="327"/>
        <end position="339"/>
    </location>
</feature>
<feature type="compositionally biased region" description="Polar residues" evidence="1">
    <location>
        <begin position="84"/>
        <end position="98"/>
    </location>
</feature>
<feature type="region of interest" description="Disordered" evidence="1">
    <location>
        <begin position="82"/>
        <end position="180"/>
    </location>
</feature>
<evidence type="ECO:0000256" key="1">
    <source>
        <dbReference type="SAM" id="MobiDB-lite"/>
    </source>
</evidence>
<feature type="region of interest" description="Disordered" evidence="1">
    <location>
        <begin position="565"/>
        <end position="618"/>
    </location>
</feature>